<sequence length="345" mass="36936">MASTVKSRVCAPSIACGSIISGILAADSQWARASSAFFPSRCESHKSTTSSRTGGGGVSWGATCGWTSTSGSGWRTREASSGGTRAGGSGFVIQSRRKLPSPSCSAAAGMERRAEQQEEDEDEDEGFVRLKLAVFLSGGGSNFRALHANTLSNSIYGDVVVVVSDKPACKGCDYAREHNVPVLAFPQSKKHAPEGLTAVDLVAALRKLEVDYVLLAGYLKLIPEELVRAYPRSILNIHPALLPAFGGKGYFGMKVHEAVIKSGARFSGATVHFVDEKYDSGPILAQRVVPVLADDSGHDLAARILKEEHVLYSEAVAALCEDRVLWREDGVPLIRRSWKGSAEYY</sequence>
<dbReference type="GO" id="GO:0004644">
    <property type="term" value="F:phosphoribosylglycinamide formyltransferase activity"/>
    <property type="evidence" value="ECO:0000318"/>
    <property type="project" value="GO_Central"/>
</dbReference>
<dbReference type="Gramene" id="Mp5g18320.1">
    <property type="protein sequence ID" value="Mp5g18320.1.cds1"/>
    <property type="gene ID" value="Mp5g18320"/>
</dbReference>
<protein>
    <recommendedName>
        <fullName evidence="2">phosphoribosylglycinamide formyltransferase 1</fullName>
        <ecNumber evidence="2">2.1.2.2</ecNumber>
    </recommendedName>
    <alternativeName>
        <fullName evidence="7">5'-phosphoribosylglycinamide transformylase</fullName>
    </alternativeName>
    <alternativeName>
        <fullName evidence="6">GAR transformylase</fullName>
    </alternativeName>
</protein>
<keyword evidence="12" id="KW-1185">Reference proteome</keyword>
<comment type="pathway">
    <text evidence="1">Purine metabolism; IMP biosynthesis via de novo pathway; N(2)-formyl-N(1)-(5-phospho-D-ribosyl)glycinamide from N(1)-(5-phospho-D-ribosyl)glycinamide (10-formyl THF route): step 1/1.</text>
</comment>
<dbReference type="SUPFAM" id="SSF53328">
    <property type="entry name" value="Formyltransferase"/>
    <property type="match status" value="1"/>
</dbReference>
<evidence type="ECO:0000259" key="10">
    <source>
        <dbReference type="Pfam" id="PF00551"/>
    </source>
</evidence>
<dbReference type="UniPathway" id="UPA00074">
    <property type="reaction ID" value="UER00126"/>
</dbReference>
<evidence type="ECO:0000256" key="3">
    <source>
        <dbReference type="ARBA" id="ARBA00022679"/>
    </source>
</evidence>
<feature type="region of interest" description="Disordered" evidence="9">
    <location>
        <begin position="71"/>
        <end position="90"/>
    </location>
</feature>
<dbReference type="InterPro" id="IPR002376">
    <property type="entry name" value="Formyl_transf_N"/>
</dbReference>
<dbReference type="InterPro" id="IPR001555">
    <property type="entry name" value="GART_AS"/>
</dbReference>
<dbReference type="AlphaFoldDB" id="A0A2R6WJH9"/>
<proteinExistence type="inferred from homology"/>
<evidence type="ECO:0000256" key="2">
    <source>
        <dbReference type="ARBA" id="ARBA00012254"/>
    </source>
</evidence>
<dbReference type="CDD" id="cd08645">
    <property type="entry name" value="FMT_core_GART"/>
    <property type="match status" value="1"/>
</dbReference>
<dbReference type="Proteomes" id="UP000244005">
    <property type="component" value="Unassembled WGS sequence"/>
</dbReference>
<feature type="region of interest" description="Disordered" evidence="9">
    <location>
        <begin position="97"/>
        <end position="123"/>
    </location>
</feature>
<dbReference type="EC" id="2.1.2.2" evidence="2"/>
<dbReference type="GO" id="GO:0005737">
    <property type="term" value="C:cytoplasm"/>
    <property type="evidence" value="ECO:0000318"/>
    <property type="project" value="GO_Central"/>
</dbReference>
<evidence type="ECO:0000256" key="6">
    <source>
        <dbReference type="ARBA" id="ARBA00041324"/>
    </source>
</evidence>
<comment type="catalytic activity">
    <reaction evidence="8">
        <text>N(1)-(5-phospho-beta-D-ribosyl)glycinamide + (6R)-10-formyltetrahydrofolate = N(2)-formyl-N(1)-(5-phospho-beta-D-ribosyl)glycinamide + (6S)-5,6,7,8-tetrahydrofolate + H(+)</text>
        <dbReference type="Rhea" id="RHEA:15053"/>
        <dbReference type="ChEBI" id="CHEBI:15378"/>
        <dbReference type="ChEBI" id="CHEBI:57453"/>
        <dbReference type="ChEBI" id="CHEBI:143788"/>
        <dbReference type="ChEBI" id="CHEBI:147286"/>
        <dbReference type="ChEBI" id="CHEBI:195366"/>
        <dbReference type="EC" id="2.1.2.2"/>
    </reaction>
</comment>
<dbReference type="NCBIfam" id="TIGR00639">
    <property type="entry name" value="PurN"/>
    <property type="match status" value="1"/>
</dbReference>
<evidence type="ECO:0000256" key="9">
    <source>
        <dbReference type="SAM" id="MobiDB-lite"/>
    </source>
</evidence>
<evidence type="ECO:0000313" key="11">
    <source>
        <dbReference type="EMBL" id="PTQ34018.1"/>
    </source>
</evidence>
<evidence type="ECO:0000256" key="7">
    <source>
        <dbReference type="ARBA" id="ARBA00041682"/>
    </source>
</evidence>
<evidence type="ECO:0000313" key="12">
    <source>
        <dbReference type="Proteomes" id="UP000244005"/>
    </source>
</evidence>
<evidence type="ECO:0000256" key="4">
    <source>
        <dbReference type="ARBA" id="ARBA00022755"/>
    </source>
</evidence>
<organism evidence="11 12">
    <name type="scientific">Marchantia polymorpha</name>
    <name type="common">Common liverwort</name>
    <name type="synonym">Marchantia aquatica</name>
    <dbReference type="NCBI Taxonomy" id="3197"/>
    <lineage>
        <taxon>Eukaryota</taxon>
        <taxon>Viridiplantae</taxon>
        <taxon>Streptophyta</taxon>
        <taxon>Embryophyta</taxon>
        <taxon>Marchantiophyta</taxon>
        <taxon>Marchantiopsida</taxon>
        <taxon>Marchantiidae</taxon>
        <taxon>Marchantiales</taxon>
        <taxon>Marchantiaceae</taxon>
        <taxon>Marchantia</taxon>
    </lineage>
</organism>
<name>A0A2R6WJH9_MARPO</name>
<dbReference type="PANTHER" id="PTHR43369:SF2">
    <property type="entry name" value="PHOSPHORIBOSYLGLYCINAMIDE FORMYLTRANSFERASE"/>
    <property type="match status" value="1"/>
</dbReference>
<evidence type="ECO:0000256" key="5">
    <source>
        <dbReference type="ARBA" id="ARBA00038440"/>
    </source>
</evidence>
<evidence type="ECO:0000256" key="1">
    <source>
        <dbReference type="ARBA" id="ARBA00005054"/>
    </source>
</evidence>
<evidence type="ECO:0000256" key="8">
    <source>
        <dbReference type="ARBA" id="ARBA00047664"/>
    </source>
</evidence>
<gene>
    <name evidence="11" type="ORF">MARPO_0084s0080</name>
</gene>
<reference evidence="12" key="1">
    <citation type="journal article" date="2017" name="Cell">
        <title>Insights into land plant evolution garnered from the Marchantia polymorpha genome.</title>
        <authorList>
            <person name="Bowman J.L."/>
            <person name="Kohchi T."/>
            <person name="Yamato K.T."/>
            <person name="Jenkins J."/>
            <person name="Shu S."/>
            <person name="Ishizaki K."/>
            <person name="Yamaoka S."/>
            <person name="Nishihama R."/>
            <person name="Nakamura Y."/>
            <person name="Berger F."/>
            <person name="Adam C."/>
            <person name="Aki S.S."/>
            <person name="Althoff F."/>
            <person name="Araki T."/>
            <person name="Arteaga-Vazquez M.A."/>
            <person name="Balasubrmanian S."/>
            <person name="Barry K."/>
            <person name="Bauer D."/>
            <person name="Boehm C.R."/>
            <person name="Briginshaw L."/>
            <person name="Caballero-Perez J."/>
            <person name="Catarino B."/>
            <person name="Chen F."/>
            <person name="Chiyoda S."/>
            <person name="Chovatia M."/>
            <person name="Davies K.M."/>
            <person name="Delmans M."/>
            <person name="Demura T."/>
            <person name="Dierschke T."/>
            <person name="Dolan L."/>
            <person name="Dorantes-Acosta A.E."/>
            <person name="Eklund D.M."/>
            <person name="Florent S.N."/>
            <person name="Flores-Sandoval E."/>
            <person name="Fujiyama A."/>
            <person name="Fukuzawa H."/>
            <person name="Galik B."/>
            <person name="Grimanelli D."/>
            <person name="Grimwood J."/>
            <person name="Grossniklaus U."/>
            <person name="Hamada T."/>
            <person name="Haseloff J."/>
            <person name="Hetherington A.J."/>
            <person name="Higo A."/>
            <person name="Hirakawa Y."/>
            <person name="Hundley H.N."/>
            <person name="Ikeda Y."/>
            <person name="Inoue K."/>
            <person name="Inoue S.I."/>
            <person name="Ishida S."/>
            <person name="Jia Q."/>
            <person name="Kakita M."/>
            <person name="Kanazawa T."/>
            <person name="Kawai Y."/>
            <person name="Kawashima T."/>
            <person name="Kennedy M."/>
            <person name="Kinose K."/>
            <person name="Kinoshita T."/>
            <person name="Kohara Y."/>
            <person name="Koide E."/>
            <person name="Komatsu K."/>
            <person name="Kopischke S."/>
            <person name="Kubo M."/>
            <person name="Kyozuka J."/>
            <person name="Lagercrantz U."/>
            <person name="Lin S.S."/>
            <person name="Lindquist E."/>
            <person name="Lipzen A.M."/>
            <person name="Lu C.W."/>
            <person name="De Luna E."/>
            <person name="Martienssen R.A."/>
            <person name="Minamino N."/>
            <person name="Mizutani M."/>
            <person name="Mizutani M."/>
            <person name="Mochizuki N."/>
            <person name="Monte I."/>
            <person name="Mosher R."/>
            <person name="Nagasaki H."/>
            <person name="Nakagami H."/>
            <person name="Naramoto S."/>
            <person name="Nishitani K."/>
            <person name="Ohtani M."/>
            <person name="Okamoto T."/>
            <person name="Okumura M."/>
            <person name="Phillips J."/>
            <person name="Pollak B."/>
            <person name="Reinders A."/>
            <person name="Rovekamp M."/>
            <person name="Sano R."/>
            <person name="Sawa S."/>
            <person name="Schmid M.W."/>
            <person name="Shirakawa M."/>
            <person name="Solano R."/>
            <person name="Spunde A."/>
            <person name="Suetsugu N."/>
            <person name="Sugano S."/>
            <person name="Sugiyama A."/>
            <person name="Sun R."/>
            <person name="Suzuki Y."/>
            <person name="Takenaka M."/>
            <person name="Takezawa D."/>
            <person name="Tomogane H."/>
            <person name="Tsuzuki M."/>
            <person name="Ueda T."/>
            <person name="Umeda M."/>
            <person name="Ward J.M."/>
            <person name="Watanabe Y."/>
            <person name="Yazaki K."/>
            <person name="Yokoyama R."/>
            <person name="Yoshitake Y."/>
            <person name="Yotsui I."/>
            <person name="Zachgo S."/>
            <person name="Schmutz J."/>
        </authorList>
    </citation>
    <scope>NUCLEOTIDE SEQUENCE [LARGE SCALE GENOMIC DNA]</scope>
    <source>
        <strain evidence="12">Tak-1</strain>
    </source>
</reference>
<keyword evidence="3" id="KW-0808">Transferase</keyword>
<dbReference type="PANTHER" id="PTHR43369">
    <property type="entry name" value="PHOSPHORIBOSYLGLYCINAMIDE FORMYLTRANSFERASE"/>
    <property type="match status" value="1"/>
</dbReference>
<dbReference type="PROSITE" id="PS00373">
    <property type="entry name" value="GART"/>
    <property type="match status" value="1"/>
</dbReference>
<dbReference type="EMBL" id="KZ772756">
    <property type="protein sequence ID" value="PTQ34018.1"/>
    <property type="molecule type" value="Genomic_DNA"/>
</dbReference>
<keyword evidence="4" id="KW-0658">Purine biosynthesis</keyword>
<dbReference type="HAMAP" id="MF_01930">
    <property type="entry name" value="PurN"/>
    <property type="match status" value="1"/>
</dbReference>
<dbReference type="InterPro" id="IPR036477">
    <property type="entry name" value="Formyl_transf_N_sf"/>
</dbReference>
<accession>A0A2R6WJH9</accession>
<dbReference type="Pfam" id="PF00551">
    <property type="entry name" value="Formyl_trans_N"/>
    <property type="match status" value="1"/>
</dbReference>
<dbReference type="Gene3D" id="3.40.50.170">
    <property type="entry name" value="Formyl transferase, N-terminal domain"/>
    <property type="match status" value="1"/>
</dbReference>
<dbReference type="GO" id="GO:0006189">
    <property type="term" value="P:'de novo' IMP biosynthetic process"/>
    <property type="evidence" value="ECO:0000318"/>
    <property type="project" value="GO_Central"/>
</dbReference>
<dbReference type="OrthoDB" id="2018833at2759"/>
<dbReference type="InterPro" id="IPR004607">
    <property type="entry name" value="GART"/>
</dbReference>
<comment type="similarity">
    <text evidence="5">Belongs to the GART family.</text>
</comment>
<feature type="domain" description="Formyl transferase N-terminal" evidence="10">
    <location>
        <begin position="131"/>
        <end position="316"/>
    </location>
</feature>